<feature type="non-terminal residue" evidence="3">
    <location>
        <position position="1"/>
    </location>
</feature>
<dbReference type="InterPro" id="IPR045091">
    <property type="entry name" value="Mad2-like"/>
</dbReference>
<dbReference type="OrthoDB" id="21254at2759"/>
<evidence type="ECO:0000259" key="2">
    <source>
        <dbReference type="PROSITE" id="PS50815"/>
    </source>
</evidence>
<organism evidence="3 4">
    <name type="scientific">Jaminaea rosea</name>
    <dbReference type="NCBI Taxonomy" id="1569628"/>
    <lineage>
        <taxon>Eukaryota</taxon>
        <taxon>Fungi</taxon>
        <taxon>Dikarya</taxon>
        <taxon>Basidiomycota</taxon>
        <taxon>Ustilaginomycotina</taxon>
        <taxon>Exobasidiomycetes</taxon>
        <taxon>Microstromatales</taxon>
        <taxon>Microstromatales incertae sedis</taxon>
        <taxon>Jaminaea</taxon>
    </lineage>
</organism>
<comment type="similarity">
    <text evidence="1">Belongs to the MAD2 family.</text>
</comment>
<dbReference type="Pfam" id="PF02301">
    <property type="entry name" value="HORMA"/>
    <property type="match status" value="1"/>
</dbReference>
<evidence type="ECO:0000256" key="1">
    <source>
        <dbReference type="ARBA" id="ARBA00010348"/>
    </source>
</evidence>
<dbReference type="PROSITE" id="PS50815">
    <property type="entry name" value="HORMA"/>
    <property type="match status" value="1"/>
</dbReference>
<dbReference type="GeneID" id="37025902"/>
<proteinExistence type="inferred from homology"/>
<dbReference type="InterPro" id="IPR003511">
    <property type="entry name" value="HORMA_dom"/>
</dbReference>
<dbReference type="SUPFAM" id="SSF56019">
    <property type="entry name" value="The spindle assembly checkpoint protein mad2"/>
    <property type="match status" value="1"/>
</dbReference>
<dbReference type="GO" id="GO:0003677">
    <property type="term" value="F:DNA binding"/>
    <property type="evidence" value="ECO:0007669"/>
    <property type="project" value="UniProtKB-KW"/>
</dbReference>
<dbReference type="Proteomes" id="UP000245884">
    <property type="component" value="Unassembled WGS sequence"/>
</dbReference>
<accession>A0A316US52</accession>
<dbReference type="PANTHER" id="PTHR11842">
    <property type="entry name" value="MITOTIC SPINDLE ASSEMBLY CHECKPOINT PROTEIN MAD2"/>
    <property type="match status" value="1"/>
</dbReference>
<dbReference type="RefSeq" id="XP_025361763.1">
    <property type="nucleotide sequence ID" value="XM_025504079.1"/>
</dbReference>
<dbReference type="Gene3D" id="3.30.900.10">
    <property type="entry name" value="HORMA domain"/>
    <property type="match status" value="1"/>
</dbReference>
<name>A0A316US52_9BASI</name>
<dbReference type="InterPro" id="IPR036570">
    <property type="entry name" value="HORMA_dom_sf"/>
</dbReference>
<gene>
    <name evidence="3" type="ORF">BDZ90DRAFT_210670</name>
</gene>
<protein>
    <submittedName>
        <fullName evidence="3">DNA-binding protein</fullName>
    </submittedName>
</protein>
<sequence>LTYNELVSSLIHFLEVAFHSILHLRHVYPPSIFSLHRSYQIPVHRSRHPGLNEYISSILTAVREELDKDDDEQAGGVHKIIFVLSSASTGKTLERYIFELAHLLPRTLRRADRDLSIRGNVSFRQVQLYYRAFLMKLVVLDAALEEVHDEEDLTFAVDGEVHDDSQELRARRSAAEGKDNDEPIILPVKTLDSGVINLMLYVED</sequence>
<dbReference type="EMBL" id="KZ819669">
    <property type="protein sequence ID" value="PWN27151.1"/>
    <property type="molecule type" value="Genomic_DNA"/>
</dbReference>
<dbReference type="STRING" id="1569628.A0A316US52"/>
<keyword evidence="4" id="KW-1185">Reference proteome</keyword>
<evidence type="ECO:0000313" key="3">
    <source>
        <dbReference type="EMBL" id="PWN27151.1"/>
    </source>
</evidence>
<evidence type="ECO:0000313" key="4">
    <source>
        <dbReference type="Proteomes" id="UP000245884"/>
    </source>
</evidence>
<feature type="domain" description="HORMA" evidence="2">
    <location>
        <begin position="4"/>
        <end position="202"/>
    </location>
</feature>
<dbReference type="GO" id="GO:0016035">
    <property type="term" value="C:zeta DNA polymerase complex"/>
    <property type="evidence" value="ECO:0007669"/>
    <property type="project" value="TreeGrafter"/>
</dbReference>
<keyword evidence="3" id="KW-0238">DNA-binding</keyword>
<dbReference type="AlphaFoldDB" id="A0A316US52"/>
<reference evidence="3 4" key="1">
    <citation type="journal article" date="2018" name="Mol. Biol. Evol.">
        <title>Broad Genomic Sampling Reveals a Smut Pathogenic Ancestry of the Fungal Clade Ustilaginomycotina.</title>
        <authorList>
            <person name="Kijpornyongpan T."/>
            <person name="Mondo S.J."/>
            <person name="Barry K."/>
            <person name="Sandor L."/>
            <person name="Lee J."/>
            <person name="Lipzen A."/>
            <person name="Pangilinan J."/>
            <person name="LaButti K."/>
            <person name="Hainaut M."/>
            <person name="Henrissat B."/>
            <person name="Grigoriev I.V."/>
            <person name="Spatafora J.W."/>
            <person name="Aime M.C."/>
        </authorList>
    </citation>
    <scope>NUCLEOTIDE SEQUENCE [LARGE SCALE GENOMIC DNA]</scope>
    <source>
        <strain evidence="3 4">MCA 5214</strain>
    </source>
</reference>
<feature type="non-terminal residue" evidence="3">
    <location>
        <position position="204"/>
    </location>
</feature>
<dbReference type="PANTHER" id="PTHR11842:SF10">
    <property type="entry name" value="MITOTIC SPINDLE ASSEMBLY CHECKPOINT PROTEIN MAD2B"/>
    <property type="match status" value="1"/>
</dbReference>